<accession>T1JPA7</accession>
<name>T1JPA7_STRMM</name>
<dbReference type="eggNOG" id="KOG2503">
    <property type="taxonomic scope" value="Eukaryota"/>
</dbReference>
<dbReference type="EnsemblMetazoa" id="SMAR015683-RA">
    <property type="protein sequence ID" value="SMAR015683-PA"/>
    <property type="gene ID" value="SMAR015683"/>
</dbReference>
<keyword evidence="2" id="KW-1185">Reference proteome</keyword>
<sequence>MHLHFERAANAHSDCAILSFSWMGKVPDEIPEDDGWKLNRTNYYQEGWLASGNMRGVVGVTFTTCHCNKLFDAPLRTNYNLRGHRSEKLEGQAEPRKLPLKEILESDWENGGHIDDFCIKMAVFIYLEGWGKDNIELKQPPTSLVGSLEEQIKMLKFKIQE</sequence>
<reference evidence="2" key="1">
    <citation type="submission" date="2011-05" db="EMBL/GenBank/DDBJ databases">
        <authorList>
            <person name="Richards S.R."/>
            <person name="Qu J."/>
            <person name="Jiang H."/>
            <person name="Jhangiani S.N."/>
            <person name="Agravi P."/>
            <person name="Goodspeed R."/>
            <person name="Gross S."/>
            <person name="Mandapat C."/>
            <person name="Jackson L."/>
            <person name="Mathew T."/>
            <person name="Pu L."/>
            <person name="Thornton R."/>
            <person name="Saada N."/>
            <person name="Wilczek-Boney K.B."/>
            <person name="Lee S."/>
            <person name="Kovar C."/>
            <person name="Wu Y."/>
            <person name="Scherer S.E."/>
            <person name="Worley K.C."/>
            <person name="Muzny D.M."/>
            <person name="Gibbs R."/>
        </authorList>
    </citation>
    <scope>NUCLEOTIDE SEQUENCE</scope>
    <source>
        <strain evidence="2">Brora</strain>
    </source>
</reference>
<proteinExistence type="predicted"/>
<reference evidence="1" key="2">
    <citation type="submission" date="2015-02" db="UniProtKB">
        <authorList>
            <consortium name="EnsemblMetazoa"/>
        </authorList>
    </citation>
    <scope>IDENTIFICATION</scope>
</reference>
<dbReference type="AlphaFoldDB" id="T1JPA7"/>
<evidence type="ECO:0000313" key="2">
    <source>
        <dbReference type="Proteomes" id="UP000014500"/>
    </source>
</evidence>
<protein>
    <submittedName>
        <fullName evidence="1">Uncharacterized protein</fullName>
    </submittedName>
</protein>
<organism evidence="1 2">
    <name type="scientific">Strigamia maritima</name>
    <name type="common">European centipede</name>
    <name type="synonym">Geophilus maritimus</name>
    <dbReference type="NCBI Taxonomy" id="126957"/>
    <lineage>
        <taxon>Eukaryota</taxon>
        <taxon>Metazoa</taxon>
        <taxon>Ecdysozoa</taxon>
        <taxon>Arthropoda</taxon>
        <taxon>Myriapoda</taxon>
        <taxon>Chilopoda</taxon>
        <taxon>Pleurostigmophora</taxon>
        <taxon>Geophilomorpha</taxon>
        <taxon>Linotaeniidae</taxon>
        <taxon>Strigamia</taxon>
    </lineage>
</organism>
<dbReference type="Proteomes" id="UP000014500">
    <property type="component" value="Unassembled WGS sequence"/>
</dbReference>
<dbReference type="STRING" id="126957.T1JPA7"/>
<evidence type="ECO:0000313" key="1">
    <source>
        <dbReference type="EnsemblMetazoa" id="SMAR015683-PA"/>
    </source>
</evidence>
<dbReference type="HOGENOM" id="CLU_1645872_0_0_1"/>
<dbReference type="EMBL" id="JH431846">
    <property type="status" value="NOT_ANNOTATED_CDS"/>
    <property type="molecule type" value="Genomic_DNA"/>
</dbReference>